<dbReference type="PROSITE" id="PS51042">
    <property type="entry name" value="CUT"/>
    <property type="match status" value="1"/>
</dbReference>
<evidence type="ECO:0000259" key="12">
    <source>
        <dbReference type="PROSITE" id="PS50071"/>
    </source>
</evidence>
<comment type="caution">
    <text evidence="14">The sequence shown here is derived from an EMBL/GenBank/DDBJ whole genome shotgun (WGS) entry which is preliminary data.</text>
</comment>
<evidence type="ECO:0000256" key="1">
    <source>
        <dbReference type="ARBA" id="ARBA00004123"/>
    </source>
</evidence>
<evidence type="ECO:0000256" key="8">
    <source>
        <dbReference type="PROSITE-ProRule" id="PRU00108"/>
    </source>
</evidence>
<dbReference type="PANTHER" id="PTHR14057">
    <property type="entry name" value="TRANSCRIPTION FACTOR ONECUT"/>
    <property type="match status" value="1"/>
</dbReference>
<dbReference type="InterPro" id="IPR003350">
    <property type="entry name" value="CUT_dom"/>
</dbReference>
<dbReference type="InterPro" id="IPR009057">
    <property type="entry name" value="Homeodomain-like_sf"/>
</dbReference>
<dbReference type="Gene3D" id="1.10.10.60">
    <property type="entry name" value="Homeodomain-like"/>
    <property type="match status" value="1"/>
</dbReference>
<dbReference type="Pfam" id="PF00046">
    <property type="entry name" value="Homeodomain"/>
    <property type="match status" value="1"/>
</dbReference>
<dbReference type="InterPro" id="IPR001356">
    <property type="entry name" value="HD"/>
</dbReference>
<evidence type="ECO:0000256" key="9">
    <source>
        <dbReference type="RuleBase" id="RU000682"/>
    </source>
</evidence>
<protein>
    <recommendedName>
        <fullName evidence="10">One cut domain family member</fullName>
    </recommendedName>
</protein>
<keyword evidence="6 10" id="KW-0804">Transcription</keyword>
<dbReference type="PANTHER" id="PTHR14057:SF47">
    <property type="entry name" value="HOMEOBOX PROTEIN ONECUT"/>
    <property type="match status" value="1"/>
</dbReference>
<evidence type="ECO:0000256" key="5">
    <source>
        <dbReference type="ARBA" id="ARBA00023155"/>
    </source>
</evidence>
<evidence type="ECO:0000256" key="3">
    <source>
        <dbReference type="ARBA" id="ARBA00023015"/>
    </source>
</evidence>
<evidence type="ECO:0000256" key="6">
    <source>
        <dbReference type="ARBA" id="ARBA00023163"/>
    </source>
</evidence>
<keyword evidence="15" id="KW-1185">Reference proteome</keyword>
<evidence type="ECO:0000256" key="10">
    <source>
        <dbReference type="RuleBase" id="RU361129"/>
    </source>
</evidence>
<dbReference type="GO" id="GO:0005634">
    <property type="term" value="C:nucleus"/>
    <property type="evidence" value="ECO:0007669"/>
    <property type="project" value="UniProtKB-SubCell"/>
</dbReference>
<gene>
    <name evidence="14" type="ORF">A3Q56_02793</name>
</gene>
<dbReference type="Pfam" id="PF02376">
    <property type="entry name" value="CUT"/>
    <property type="match status" value="1"/>
</dbReference>
<sequence length="607" mass="70483">MTKLDMNSVIKAESNLNYIKKDEDEEKDNELDKCDENSTQYDKPMSSIIHDLRPVNNISDNFNEIPRKRHKMEMQNDANSNMIDNMRYQPDFCIQNKTTTYSVPGTQNFLSNSIPSNQLQNSQYPISNNIQPNFNQFDYRNPYFRNTPHLLDSLEIKLPPMGGVTFPISQHDESNQNMQNLNLSNAANVHKNIISNSNRLNYMPMNPNENNNNYGKINDRYILTKMNNYNRAVNYNPYSIPNGYSQNEFLNDSSGIYFQNTTNQQVKQKVSNDKNINEQNLLLSMPISNGNMRQIHTGQNPSPIRNINENQSPLLQKHMSLDQSLRIINNDNEQNQYLQHSHSYTPNIFSGLTGHDINNLNHPNNDMFSTSNVTSLPNYYNNNNTTNSQLLVNSYQHQNQNFMQPMHHPISPINQSQNSYNRQSPTDSQCSKTETEELDTKDLAQRISSELKRYSIPQAVFAQRVLCRSQGTLSDLLRNPKPWAKLKSGRETFRRMNKWLQEPEYQRMSSLRQAACKRKDSDSLQDECTNKKPRLVFTDIQRRTLLAIFKETKRPGKEVQMEIAEKLGLRITTVANFFMNARRRSLDKYNGELDNESMDILLQPCNN</sequence>
<dbReference type="Proteomes" id="UP000078046">
    <property type="component" value="Unassembled WGS sequence"/>
</dbReference>
<dbReference type="CDD" id="cd00086">
    <property type="entry name" value="homeodomain"/>
    <property type="match status" value="1"/>
</dbReference>
<comment type="similarity">
    <text evidence="2 10">Belongs to the CUT homeobox family.</text>
</comment>
<evidence type="ECO:0000256" key="4">
    <source>
        <dbReference type="ARBA" id="ARBA00023125"/>
    </source>
</evidence>
<keyword evidence="4 8" id="KW-0238">DNA-binding</keyword>
<feature type="domain" description="CUT" evidence="13">
    <location>
        <begin position="429"/>
        <end position="515"/>
    </location>
</feature>
<feature type="domain" description="Homeobox" evidence="12">
    <location>
        <begin position="528"/>
        <end position="588"/>
    </location>
</feature>
<dbReference type="PROSITE" id="PS50071">
    <property type="entry name" value="HOMEOBOX_2"/>
    <property type="match status" value="1"/>
</dbReference>
<dbReference type="SMART" id="SM00389">
    <property type="entry name" value="HOX"/>
    <property type="match status" value="1"/>
</dbReference>
<evidence type="ECO:0000313" key="14">
    <source>
        <dbReference type="EMBL" id="OAF69472.1"/>
    </source>
</evidence>
<keyword evidence="7 8" id="KW-0539">Nucleus</keyword>
<dbReference type="GO" id="GO:0000978">
    <property type="term" value="F:RNA polymerase II cis-regulatory region sequence-specific DNA binding"/>
    <property type="evidence" value="ECO:0007669"/>
    <property type="project" value="TreeGrafter"/>
</dbReference>
<evidence type="ECO:0000313" key="15">
    <source>
        <dbReference type="Proteomes" id="UP000078046"/>
    </source>
</evidence>
<dbReference type="SMART" id="SM01109">
    <property type="entry name" value="CUT"/>
    <property type="match status" value="1"/>
</dbReference>
<dbReference type="Gene3D" id="1.10.260.40">
    <property type="entry name" value="lambda repressor-like DNA-binding domains"/>
    <property type="match status" value="1"/>
</dbReference>
<dbReference type="SUPFAM" id="SSF46689">
    <property type="entry name" value="Homeodomain-like"/>
    <property type="match status" value="1"/>
</dbReference>
<proteinExistence type="inferred from homology"/>
<feature type="region of interest" description="Disordered" evidence="11">
    <location>
        <begin position="407"/>
        <end position="436"/>
    </location>
</feature>
<dbReference type="FunFam" id="1.10.260.40:FF:000005">
    <property type="entry name" value="One cut domain family member"/>
    <property type="match status" value="1"/>
</dbReference>
<name>A0A177B703_9BILA</name>
<evidence type="ECO:0000259" key="13">
    <source>
        <dbReference type="PROSITE" id="PS51042"/>
    </source>
</evidence>
<dbReference type="OrthoDB" id="10068888at2759"/>
<keyword evidence="3 10" id="KW-0805">Transcription regulation</keyword>
<keyword evidence="5 8" id="KW-0371">Homeobox</keyword>
<evidence type="ECO:0000256" key="11">
    <source>
        <dbReference type="SAM" id="MobiDB-lite"/>
    </source>
</evidence>
<dbReference type="InterPro" id="IPR010982">
    <property type="entry name" value="Lambda_DNA-bd_dom_sf"/>
</dbReference>
<organism evidence="14 15">
    <name type="scientific">Intoshia linei</name>
    <dbReference type="NCBI Taxonomy" id="1819745"/>
    <lineage>
        <taxon>Eukaryota</taxon>
        <taxon>Metazoa</taxon>
        <taxon>Spiralia</taxon>
        <taxon>Lophotrochozoa</taxon>
        <taxon>Mesozoa</taxon>
        <taxon>Orthonectida</taxon>
        <taxon>Rhopaluridae</taxon>
        <taxon>Intoshia</taxon>
    </lineage>
</organism>
<feature type="region of interest" description="Disordered" evidence="11">
    <location>
        <begin position="21"/>
        <end position="42"/>
    </location>
</feature>
<evidence type="ECO:0000256" key="2">
    <source>
        <dbReference type="ARBA" id="ARBA00008190"/>
    </source>
</evidence>
<dbReference type="SUPFAM" id="SSF47413">
    <property type="entry name" value="lambda repressor-like DNA-binding domains"/>
    <property type="match status" value="1"/>
</dbReference>
<feature type="compositionally biased region" description="Polar residues" evidence="11">
    <location>
        <begin position="412"/>
        <end position="432"/>
    </location>
</feature>
<comment type="subcellular location">
    <subcellularLocation>
        <location evidence="1 8 9">Nucleus</location>
    </subcellularLocation>
</comment>
<dbReference type="FunFam" id="1.10.10.60:FF:000054">
    <property type="entry name" value="One cut domain family member"/>
    <property type="match status" value="1"/>
</dbReference>
<feature type="DNA-binding region" description="Homeobox" evidence="8">
    <location>
        <begin position="530"/>
        <end position="589"/>
    </location>
</feature>
<dbReference type="InterPro" id="IPR051649">
    <property type="entry name" value="CUT_Homeobox"/>
</dbReference>
<evidence type="ECO:0000256" key="7">
    <source>
        <dbReference type="ARBA" id="ARBA00023242"/>
    </source>
</evidence>
<reference evidence="14 15" key="1">
    <citation type="submission" date="2016-04" db="EMBL/GenBank/DDBJ databases">
        <title>The genome of Intoshia linei affirms orthonectids as highly simplified spiralians.</title>
        <authorList>
            <person name="Mikhailov K.V."/>
            <person name="Slusarev G.S."/>
            <person name="Nikitin M.A."/>
            <person name="Logacheva M.D."/>
            <person name="Penin A."/>
            <person name="Aleoshin V."/>
            <person name="Panchin Y.V."/>
        </authorList>
    </citation>
    <scope>NUCLEOTIDE SEQUENCE [LARGE SCALE GENOMIC DNA]</scope>
    <source>
        <strain evidence="14">Intl2013</strain>
        <tissue evidence="14">Whole animal</tissue>
    </source>
</reference>
<dbReference type="GO" id="GO:0000981">
    <property type="term" value="F:DNA-binding transcription factor activity, RNA polymerase II-specific"/>
    <property type="evidence" value="ECO:0007669"/>
    <property type="project" value="TreeGrafter"/>
</dbReference>
<dbReference type="AlphaFoldDB" id="A0A177B703"/>
<accession>A0A177B703</accession>
<dbReference type="EMBL" id="LWCA01000276">
    <property type="protein sequence ID" value="OAF69472.1"/>
    <property type="molecule type" value="Genomic_DNA"/>
</dbReference>